<organism evidence="1 2">
    <name type="scientific">Eumeta variegata</name>
    <name type="common">Bagworm moth</name>
    <name type="synonym">Eumeta japonica</name>
    <dbReference type="NCBI Taxonomy" id="151549"/>
    <lineage>
        <taxon>Eukaryota</taxon>
        <taxon>Metazoa</taxon>
        <taxon>Ecdysozoa</taxon>
        <taxon>Arthropoda</taxon>
        <taxon>Hexapoda</taxon>
        <taxon>Insecta</taxon>
        <taxon>Pterygota</taxon>
        <taxon>Neoptera</taxon>
        <taxon>Endopterygota</taxon>
        <taxon>Lepidoptera</taxon>
        <taxon>Glossata</taxon>
        <taxon>Ditrysia</taxon>
        <taxon>Tineoidea</taxon>
        <taxon>Psychidae</taxon>
        <taxon>Oiketicinae</taxon>
        <taxon>Eumeta</taxon>
    </lineage>
</organism>
<name>A0A4C1SUE0_EUMVA</name>
<sequence length="254" mass="28496">MNKGAQLTTSIFIICFEGKSRTKFGSATAVKGDTLLCHMWQANARRRSQPRADRRLDIYVYMRVHRLSVDRHTRGVTLQPECLELTPALFDCCIFETTSESGSVMTWNSKDISSRPEAMCAVSAHTPGSSVTNATFRELGKTEETIDLFIISVIAFREWGRLQYKNEPARPVKYHTLAEYRPEVTVFAVVFLPVGESSSGALRISPFTRPISLHQPDRSPSILSPSIILILIALNILLPPVRLVTHAGLLWCYE</sequence>
<comment type="caution">
    <text evidence="1">The sequence shown here is derived from an EMBL/GenBank/DDBJ whole genome shotgun (WGS) entry which is preliminary data.</text>
</comment>
<dbReference type="EMBL" id="BGZK01000019">
    <property type="protein sequence ID" value="GBP05853.1"/>
    <property type="molecule type" value="Genomic_DNA"/>
</dbReference>
<dbReference type="AlphaFoldDB" id="A0A4C1SUE0"/>
<reference evidence="1 2" key="1">
    <citation type="journal article" date="2019" name="Commun. Biol.">
        <title>The bagworm genome reveals a unique fibroin gene that provides high tensile strength.</title>
        <authorList>
            <person name="Kono N."/>
            <person name="Nakamura H."/>
            <person name="Ohtoshi R."/>
            <person name="Tomita M."/>
            <person name="Numata K."/>
            <person name="Arakawa K."/>
        </authorList>
    </citation>
    <scope>NUCLEOTIDE SEQUENCE [LARGE SCALE GENOMIC DNA]</scope>
</reference>
<evidence type="ECO:0000313" key="2">
    <source>
        <dbReference type="Proteomes" id="UP000299102"/>
    </source>
</evidence>
<protein>
    <submittedName>
        <fullName evidence="1">Uncharacterized protein</fullName>
    </submittedName>
</protein>
<accession>A0A4C1SUE0</accession>
<evidence type="ECO:0000313" key="1">
    <source>
        <dbReference type="EMBL" id="GBP05853.1"/>
    </source>
</evidence>
<gene>
    <name evidence="1" type="ORF">EVAR_5142_1</name>
</gene>
<dbReference type="Proteomes" id="UP000299102">
    <property type="component" value="Unassembled WGS sequence"/>
</dbReference>
<keyword evidence="2" id="KW-1185">Reference proteome</keyword>
<proteinExistence type="predicted"/>